<keyword evidence="1" id="KW-0805">Transcription regulation</keyword>
<feature type="domain" description="RNA polymerase sigma-70 region 2" evidence="6">
    <location>
        <begin position="33"/>
        <end position="99"/>
    </location>
</feature>
<protein>
    <submittedName>
        <fullName evidence="7">Sigma-70 family RNA polymerase sigma factor</fullName>
    </submittedName>
</protein>
<keyword evidence="8" id="KW-1185">Reference proteome</keyword>
<keyword evidence="4" id="KW-0804">Transcription</keyword>
<dbReference type="InterPro" id="IPR007627">
    <property type="entry name" value="RNA_pol_sigma70_r2"/>
</dbReference>
<evidence type="ECO:0000256" key="5">
    <source>
        <dbReference type="SAM" id="MobiDB-lite"/>
    </source>
</evidence>
<feature type="region of interest" description="Disordered" evidence="5">
    <location>
        <begin position="316"/>
        <end position="400"/>
    </location>
</feature>
<dbReference type="Gene3D" id="1.10.1740.10">
    <property type="match status" value="1"/>
</dbReference>
<proteinExistence type="predicted"/>
<dbReference type="NCBIfam" id="TIGR02937">
    <property type="entry name" value="sigma70-ECF"/>
    <property type="match status" value="1"/>
</dbReference>
<dbReference type="RefSeq" id="WP_311706893.1">
    <property type="nucleotide sequence ID" value="NZ_JAVREL010000016.1"/>
</dbReference>
<dbReference type="InterPro" id="IPR039425">
    <property type="entry name" value="RNA_pol_sigma-70-like"/>
</dbReference>
<dbReference type="PANTHER" id="PTHR43133:SF8">
    <property type="entry name" value="RNA POLYMERASE SIGMA FACTOR HI_1459-RELATED"/>
    <property type="match status" value="1"/>
</dbReference>
<comment type="caution">
    <text evidence="7">The sequence shown here is derived from an EMBL/GenBank/DDBJ whole genome shotgun (WGS) entry which is preliminary data.</text>
</comment>
<dbReference type="Pfam" id="PF04542">
    <property type="entry name" value="Sigma70_r2"/>
    <property type="match status" value="1"/>
</dbReference>
<name>A0ABU2MZ23_9ACTN</name>
<evidence type="ECO:0000256" key="1">
    <source>
        <dbReference type="ARBA" id="ARBA00023015"/>
    </source>
</evidence>
<dbReference type="InterPro" id="IPR014284">
    <property type="entry name" value="RNA_pol_sigma-70_dom"/>
</dbReference>
<feature type="region of interest" description="Disordered" evidence="5">
    <location>
        <begin position="558"/>
        <end position="589"/>
    </location>
</feature>
<evidence type="ECO:0000256" key="2">
    <source>
        <dbReference type="ARBA" id="ARBA00023082"/>
    </source>
</evidence>
<reference evidence="8" key="1">
    <citation type="submission" date="2023-07" db="EMBL/GenBank/DDBJ databases">
        <title>30 novel species of actinomycetes from the DSMZ collection.</title>
        <authorList>
            <person name="Nouioui I."/>
        </authorList>
    </citation>
    <scope>NUCLEOTIDE SEQUENCE [LARGE SCALE GENOMIC DNA]</scope>
    <source>
        <strain evidence="8">DSM 44938</strain>
    </source>
</reference>
<accession>A0ABU2MZ23</accession>
<dbReference type="InterPro" id="IPR013325">
    <property type="entry name" value="RNA_pol_sigma_r2"/>
</dbReference>
<keyword evidence="2" id="KW-0731">Sigma factor</keyword>
<evidence type="ECO:0000256" key="4">
    <source>
        <dbReference type="ARBA" id="ARBA00023163"/>
    </source>
</evidence>
<feature type="region of interest" description="Disordered" evidence="5">
    <location>
        <begin position="467"/>
        <end position="488"/>
    </location>
</feature>
<organism evidence="7 8">
    <name type="scientific">Streptomyces litchfieldiae</name>
    <dbReference type="NCBI Taxonomy" id="3075543"/>
    <lineage>
        <taxon>Bacteria</taxon>
        <taxon>Bacillati</taxon>
        <taxon>Actinomycetota</taxon>
        <taxon>Actinomycetes</taxon>
        <taxon>Kitasatosporales</taxon>
        <taxon>Streptomycetaceae</taxon>
        <taxon>Streptomyces</taxon>
    </lineage>
</organism>
<dbReference type="SUPFAM" id="SSF88946">
    <property type="entry name" value="Sigma2 domain of RNA polymerase sigma factors"/>
    <property type="match status" value="1"/>
</dbReference>
<dbReference type="Proteomes" id="UP001183246">
    <property type="component" value="Unassembled WGS sequence"/>
</dbReference>
<feature type="compositionally biased region" description="Low complexity" evidence="5">
    <location>
        <begin position="327"/>
        <end position="347"/>
    </location>
</feature>
<sequence length="589" mass="61906">MRIQGTAVEPDRLPGASVVAAARAGDRAALDKLVRAYLPLVYNIVGRGLNGHPDVDDVVQETLLRAVRGIGDLADPERFRSWLVAIAVRQMRDRWRAARPEPAPAAEAGHTADPGSDFVGLTILRLELSGQRREIAEATRWLDDEERGLLSLWWQEAAGQLTRAELAAATGVSAAHAGVRVQRMRGRLDMAREVVRALRAKPRCSELGRLTADWNGVPSALWRKRLARHVRECPRCAAHAAGLAPAEGLLAGLALVPLPAGFMLAGGLLTGTQGAAVTAGAVGKLAAALTAKPAALAVAGATVVAAGLGAYTLTSPSDDPAGPPAAAPSEAGPGNAAEAPAPGGSPSDIPETPPETGPESAPPEEPDAVYGQTVDGVDAAPDPNTPPAPLPERPEGRPVTAAGGVFQEQDGDRWLMTYRDEHLVLSGQGYFQVRYQLGTDGRRGGMVMPTWTGLEGRLFHVASGGGRRMDDQQPGLPEGTTWMGSPPEGYLQLPDGAQQMWQTEYFHLDGSVTLTNHERGADYNLIVTAVTHDAIAADLGTPPDPAASVVRYGLVRDTGDDRAPVPQYLTRSRPADPAAVAQHSQVGPE</sequence>
<keyword evidence="3" id="KW-0238">DNA-binding</keyword>
<dbReference type="PANTHER" id="PTHR43133">
    <property type="entry name" value="RNA POLYMERASE ECF-TYPE SIGMA FACTO"/>
    <property type="match status" value="1"/>
</dbReference>
<feature type="compositionally biased region" description="Pro residues" evidence="5">
    <location>
        <begin position="351"/>
        <end position="361"/>
    </location>
</feature>
<evidence type="ECO:0000256" key="3">
    <source>
        <dbReference type="ARBA" id="ARBA00023125"/>
    </source>
</evidence>
<gene>
    <name evidence="7" type="ORF">RM590_24660</name>
</gene>
<evidence type="ECO:0000259" key="6">
    <source>
        <dbReference type="Pfam" id="PF04542"/>
    </source>
</evidence>
<dbReference type="EMBL" id="JAVREL010000016">
    <property type="protein sequence ID" value="MDT0345759.1"/>
    <property type="molecule type" value="Genomic_DNA"/>
</dbReference>
<evidence type="ECO:0000313" key="8">
    <source>
        <dbReference type="Proteomes" id="UP001183246"/>
    </source>
</evidence>
<evidence type="ECO:0000313" key="7">
    <source>
        <dbReference type="EMBL" id="MDT0345759.1"/>
    </source>
</evidence>